<dbReference type="PANTHER" id="PTHR12697">
    <property type="entry name" value="PBS LYASE HEAT-LIKE PROTEIN"/>
    <property type="match status" value="1"/>
</dbReference>
<protein>
    <submittedName>
        <fullName evidence="2">PBS lyase</fullName>
    </submittedName>
</protein>
<keyword evidence="3" id="KW-1185">Reference proteome</keyword>
<sequence length="207" mass="23146">MAFIKQQSSQIIEQNERKHDRDCANLVLQLSDPSPTARRWAARDLADCPDSSGALVEQLQREQDSSVRGIILTTLTHLGDEEAVSGLVNCLRSEDASLRNEAIEAMKFLPSEVAPIMGQLLKDPDPDVRIFAVNVLESLRHEQVEEWLREVIEHDAHVNVCASAVDLLGEVGSTYSWEALENLKVRFPDEPFISFAADLALKRIRST</sequence>
<evidence type="ECO:0000256" key="1">
    <source>
        <dbReference type="ARBA" id="ARBA00045876"/>
    </source>
</evidence>
<dbReference type="InterPro" id="IPR004155">
    <property type="entry name" value="PBS_lyase_HEAT"/>
</dbReference>
<dbReference type="AlphaFoldDB" id="A0A0C2HJJ2"/>
<evidence type="ECO:0000313" key="3">
    <source>
        <dbReference type="Proteomes" id="UP000035068"/>
    </source>
</evidence>
<comment type="caution">
    <text evidence="2">The sequence shown here is derived from an EMBL/GenBank/DDBJ whole genome shotgun (WGS) entry which is preliminary data.</text>
</comment>
<comment type="function">
    <text evidence="1">Catalyzes the hydroxylation of the N(6)-(4-aminobutyl)-L-lysine intermediate produced by deoxyhypusine synthase/DHPS on a critical lysine of the eukaryotic translation initiation factor 5A/eIF-5A. This is the second step of the post-translational modification of that lysine into an unusual amino acid residue named hypusine. Hypusination is unique to mature eIF-5A factor and is essential for its function.</text>
</comment>
<accession>A0A0C2HJJ2</accession>
<dbReference type="PROSITE" id="PS50077">
    <property type="entry name" value="HEAT_REPEAT"/>
    <property type="match status" value="1"/>
</dbReference>
<dbReference type="PANTHER" id="PTHR12697:SF5">
    <property type="entry name" value="DEOXYHYPUSINE HYDROXYLASE"/>
    <property type="match status" value="1"/>
</dbReference>
<dbReference type="EMBL" id="JWJD01000001">
    <property type="protein sequence ID" value="KIH77221.1"/>
    <property type="molecule type" value="Genomic_DNA"/>
</dbReference>
<reference evidence="2 3" key="1">
    <citation type="submission" date="2014-12" db="EMBL/GenBank/DDBJ databases">
        <title>Genomes of Geoalkalibacter ferrihydriticus and Geoalkalibacter subterraneus, two haloalkaliphilic metal-reducing members of the Geobacteraceae.</title>
        <authorList>
            <person name="Badalamenti J.P."/>
            <person name="Torres C.I."/>
            <person name="Krajmalnik-Brown R."/>
            <person name="Bond D.R."/>
        </authorList>
    </citation>
    <scope>NUCLEOTIDE SEQUENCE [LARGE SCALE GENOMIC DNA]</scope>
    <source>
        <strain evidence="2 3">DSM 17813</strain>
    </source>
</reference>
<name>A0A0C2HJJ2_9BACT</name>
<organism evidence="2 3">
    <name type="scientific">Geoalkalibacter ferrihydriticus DSM 17813</name>
    <dbReference type="NCBI Taxonomy" id="1121915"/>
    <lineage>
        <taxon>Bacteria</taxon>
        <taxon>Pseudomonadati</taxon>
        <taxon>Thermodesulfobacteriota</taxon>
        <taxon>Desulfuromonadia</taxon>
        <taxon>Desulfuromonadales</taxon>
        <taxon>Geoalkalibacteraceae</taxon>
        <taxon>Geoalkalibacter</taxon>
    </lineage>
</organism>
<dbReference type="InterPro" id="IPR016024">
    <property type="entry name" value="ARM-type_fold"/>
</dbReference>
<dbReference type="GO" id="GO:0016491">
    <property type="term" value="F:oxidoreductase activity"/>
    <property type="evidence" value="ECO:0007669"/>
    <property type="project" value="TreeGrafter"/>
</dbReference>
<dbReference type="Pfam" id="PF13646">
    <property type="entry name" value="HEAT_2"/>
    <property type="match status" value="2"/>
</dbReference>
<keyword evidence="2" id="KW-0456">Lyase</keyword>
<dbReference type="SUPFAM" id="SSF48371">
    <property type="entry name" value="ARM repeat"/>
    <property type="match status" value="1"/>
</dbReference>
<dbReference type="InterPro" id="IPR021133">
    <property type="entry name" value="HEAT_type_2"/>
</dbReference>
<dbReference type="Gene3D" id="1.25.10.10">
    <property type="entry name" value="Leucine-rich Repeat Variant"/>
    <property type="match status" value="1"/>
</dbReference>
<dbReference type="SMART" id="SM00567">
    <property type="entry name" value="EZ_HEAT"/>
    <property type="match status" value="3"/>
</dbReference>
<proteinExistence type="predicted"/>
<dbReference type="Proteomes" id="UP000035068">
    <property type="component" value="Unassembled WGS sequence"/>
</dbReference>
<dbReference type="InterPro" id="IPR011989">
    <property type="entry name" value="ARM-like"/>
</dbReference>
<dbReference type="RefSeq" id="WP_040094978.1">
    <property type="nucleotide sequence ID" value="NZ_JWJD01000001.1"/>
</dbReference>
<gene>
    <name evidence="2" type="ORF">GFER_00125</name>
</gene>
<dbReference type="GO" id="GO:0016829">
    <property type="term" value="F:lyase activity"/>
    <property type="evidence" value="ECO:0007669"/>
    <property type="project" value="UniProtKB-KW"/>
</dbReference>
<evidence type="ECO:0000313" key="2">
    <source>
        <dbReference type="EMBL" id="KIH77221.1"/>
    </source>
</evidence>